<feature type="chain" id="PRO_5020399907" evidence="1">
    <location>
        <begin position="30"/>
        <end position="119"/>
    </location>
</feature>
<keyword evidence="1" id="KW-0732">Signal</keyword>
<accession>A0A4R7D714</accession>
<evidence type="ECO:0000313" key="3">
    <source>
        <dbReference type="Proteomes" id="UP000295274"/>
    </source>
</evidence>
<evidence type="ECO:0000313" key="2">
    <source>
        <dbReference type="EMBL" id="TDS16963.1"/>
    </source>
</evidence>
<feature type="signal peptide" evidence="1">
    <location>
        <begin position="1"/>
        <end position="29"/>
    </location>
</feature>
<dbReference type="Proteomes" id="UP000295274">
    <property type="component" value="Unassembled WGS sequence"/>
</dbReference>
<dbReference type="EMBL" id="SNZW01000013">
    <property type="protein sequence ID" value="TDS16963.1"/>
    <property type="molecule type" value="Genomic_DNA"/>
</dbReference>
<reference evidence="2 3" key="1">
    <citation type="submission" date="2019-03" db="EMBL/GenBank/DDBJ databases">
        <title>Genomic Encyclopedia of Type Strains, Phase III (KMG-III): the genomes of soil and plant-associated and newly described type strains.</title>
        <authorList>
            <person name="Whitman W."/>
        </authorList>
    </citation>
    <scope>NUCLEOTIDE SEQUENCE [LARGE SCALE GENOMIC DNA]</scope>
    <source>
        <strain evidence="2 3">CECT 8455</strain>
    </source>
</reference>
<proteinExistence type="predicted"/>
<sequence>MSNLKIDIMKKIKILLIAMLAVGIGTATANDIEYKEDKGAKWVTTQIYEMLADEDIPDQIRGAKAKIKIAVADDGKYRLLSVESNNHFLKEFLKEGIDFESLEPGNKNVVYVIPIEIAQ</sequence>
<dbReference type="AlphaFoldDB" id="A0A4R7D714"/>
<evidence type="ECO:0000256" key="1">
    <source>
        <dbReference type="SAM" id="SignalP"/>
    </source>
</evidence>
<keyword evidence="3" id="KW-1185">Reference proteome</keyword>
<comment type="caution">
    <text evidence="2">The sequence shown here is derived from an EMBL/GenBank/DDBJ whole genome shotgun (WGS) entry which is preliminary data.</text>
</comment>
<name>A0A4R7D714_9FLAO</name>
<gene>
    <name evidence="2" type="ORF">DFQ03_1452</name>
</gene>
<organism evidence="2 3">
    <name type="scientific">Maribacter caenipelagi</name>
    <dbReference type="NCBI Taxonomy" id="1447781"/>
    <lineage>
        <taxon>Bacteria</taxon>
        <taxon>Pseudomonadati</taxon>
        <taxon>Bacteroidota</taxon>
        <taxon>Flavobacteriia</taxon>
        <taxon>Flavobacteriales</taxon>
        <taxon>Flavobacteriaceae</taxon>
        <taxon>Maribacter</taxon>
    </lineage>
</organism>
<protein>
    <submittedName>
        <fullName evidence="2">Uncharacterized protein</fullName>
    </submittedName>
</protein>